<dbReference type="EMBL" id="JAVVDO010000003">
    <property type="protein sequence ID" value="MDT8330075.1"/>
    <property type="molecule type" value="Genomic_DNA"/>
</dbReference>
<feature type="compositionally biased region" description="Low complexity" evidence="1">
    <location>
        <begin position="129"/>
        <end position="153"/>
    </location>
</feature>
<feature type="region of interest" description="Disordered" evidence="1">
    <location>
        <begin position="116"/>
        <end position="175"/>
    </location>
</feature>
<organism evidence="3 4">
    <name type="scientific">Roseomonas gilardii</name>
    <dbReference type="NCBI Taxonomy" id="257708"/>
    <lineage>
        <taxon>Bacteria</taxon>
        <taxon>Pseudomonadati</taxon>
        <taxon>Pseudomonadota</taxon>
        <taxon>Alphaproteobacteria</taxon>
        <taxon>Acetobacterales</taxon>
        <taxon>Roseomonadaceae</taxon>
        <taxon>Roseomonas</taxon>
    </lineage>
</organism>
<gene>
    <name evidence="3" type="ORF">RQ831_03350</name>
</gene>
<dbReference type="Gene3D" id="2.60.120.10">
    <property type="entry name" value="Jelly Rolls"/>
    <property type="match status" value="1"/>
</dbReference>
<name>A0ABU3MBB9_9PROT</name>
<feature type="domain" description="ChrR-like cupin" evidence="2">
    <location>
        <begin position="23"/>
        <end position="110"/>
    </location>
</feature>
<dbReference type="RefSeq" id="WP_314280201.1">
    <property type="nucleotide sequence ID" value="NZ_JAVVDO010000003.1"/>
</dbReference>
<dbReference type="InterPro" id="IPR011051">
    <property type="entry name" value="RmlC_Cupin_sf"/>
</dbReference>
<dbReference type="Proteomes" id="UP001258945">
    <property type="component" value="Unassembled WGS sequence"/>
</dbReference>
<feature type="compositionally biased region" description="Basic and acidic residues" evidence="1">
    <location>
        <begin position="116"/>
        <end position="126"/>
    </location>
</feature>
<reference evidence="3 4" key="1">
    <citation type="journal article" date="2019" name="Microb. Pathog.">
        <title>Comparison of VITEK 2, MALDI-TOF MS, 16S rRNA gene sequencing, and whole-genome sequencing for identification of Roseomonas mucosa.</title>
        <authorList>
            <person name="Rudolph W.W."/>
            <person name="Gunzer F."/>
            <person name="Trauth M."/>
            <person name="Bunk B."/>
            <person name="Bigge R."/>
            <person name="Schrottner P."/>
        </authorList>
    </citation>
    <scope>NUCLEOTIDE SEQUENCE [LARGE SCALE GENOMIC DNA]</scope>
    <source>
        <strain evidence="3 4">DSM 103800</strain>
    </source>
</reference>
<proteinExistence type="predicted"/>
<dbReference type="InterPro" id="IPR025979">
    <property type="entry name" value="ChrR-like_cupin_dom"/>
</dbReference>
<feature type="compositionally biased region" description="Basic and acidic residues" evidence="1">
    <location>
        <begin position="158"/>
        <end position="175"/>
    </location>
</feature>
<protein>
    <submittedName>
        <fullName evidence="3">Cupin domain-containing protein</fullName>
    </submittedName>
</protein>
<keyword evidence="4" id="KW-1185">Reference proteome</keyword>
<comment type="caution">
    <text evidence="3">The sequence shown here is derived from an EMBL/GenBank/DDBJ whole genome shotgun (WGS) entry which is preliminary data.</text>
</comment>
<dbReference type="SUPFAM" id="SSF51182">
    <property type="entry name" value="RmlC-like cupins"/>
    <property type="match status" value="1"/>
</dbReference>
<evidence type="ECO:0000259" key="2">
    <source>
        <dbReference type="Pfam" id="PF12973"/>
    </source>
</evidence>
<evidence type="ECO:0000313" key="4">
    <source>
        <dbReference type="Proteomes" id="UP001258945"/>
    </source>
</evidence>
<accession>A0ABU3MBB9</accession>
<sequence>MTQISLKLAAGAAEPVVFEIPGAEGAFRVQILNEDQEKGVVTTIVHLPPGGSIPAHFHEAGSEMHYVLEGDLTEDGESFGPGGFLTFAAGVVHGPHGSEGGARVLTVQQWQSGRGKFDFHPAEEGQGRAATASTEAEGAAGEAASGDAAAGASVTDKPAPEAEAERRRGEEKGYG</sequence>
<dbReference type="InterPro" id="IPR014710">
    <property type="entry name" value="RmlC-like_jellyroll"/>
</dbReference>
<evidence type="ECO:0000256" key="1">
    <source>
        <dbReference type="SAM" id="MobiDB-lite"/>
    </source>
</evidence>
<evidence type="ECO:0000313" key="3">
    <source>
        <dbReference type="EMBL" id="MDT8330075.1"/>
    </source>
</evidence>
<dbReference type="Pfam" id="PF12973">
    <property type="entry name" value="Cupin_7"/>
    <property type="match status" value="1"/>
</dbReference>